<sequence length="200" mass="22632">MIENKTHSKVVISTFQQVKQGNKRCGDDYVTIETDSYFICALADGLGSGERAYCSASTAMEVVRDYHDEDVPFILERCNRALIQERGVVISILKFSFDTKEIIYGNIGNIETFLFSREGNMRRPIPAPGYLSGRKFQYRMDRFQISEGSHFVLHSDGMTISRSDQQSIKHAGCPNTSIQELAQKAQKQNDDITVIIGRMM</sequence>
<dbReference type="SMART" id="SM00331">
    <property type="entry name" value="PP2C_SIG"/>
    <property type="match status" value="1"/>
</dbReference>
<evidence type="ECO:0000313" key="3">
    <source>
        <dbReference type="EMBL" id="RSL29155.1"/>
    </source>
</evidence>
<feature type="domain" description="PPM-type phosphatase" evidence="1">
    <location>
        <begin position="9"/>
        <end position="199"/>
    </location>
</feature>
<name>A0A428MSR0_9BACI</name>
<dbReference type="SMART" id="SM00332">
    <property type="entry name" value="PP2Cc"/>
    <property type="match status" value="1"/>
</dbReference>
<dbReference type="SUPFAM" id="SSF81606">
    <property type="entry name" value="PP2C-like"/>
    <property type="match status" value="1"/>
</dbReference>
<comment type="caution">
    <text evidence="3">The sequence shown here is derived from an EMBL/GenBank/DDBJ whole genome shotgun (WGS) entry which is preliminary data.</text>
</comment>
<dbReference type="OrthoDB" id="1090916at2"/>
<dbReference type="PANTHER" id="PTHR35801">
    <property type="entry name" value="PHOSPHOSERINE PHOSPHATASE RSBX"/>
    <property type="match status" value="1"/>
</dbReference>
<keyword evidence="4" id="KW-1185">Reference proteome</keyword>
<evidence type="ECO:0000259" key="1">
    <source>
        <dbReference type="SMART" id="SM00331"/>
    </source>
</evidence>
<dbReference type="InterPro" id="IPR001932">
    <property type="entry name" value="PPM-type_phosphatase-like_dom"/>
</dbReference>
<dbReference type="Gene3D" id="3.60.40.10">
    <property type="entry name" value="PPM-type phosphatase domain"/>
    <property type="match status" value="1"/>
</dbReference>
<evidence type="ECO:0000313" key="4">
    <source>
        <dbReference type="Proteomes" id="UP000275076"/>
    </source>
</evidence>
<dbReference type="RefSeq" id="WP_125563054.1">
    <property type="nucleotide sequence ID" value="NZ_RBVX01000090.1"/>
</dbReference>
<accession>A0A428MSR0</accession>
<reference evidence="3 4" key="1">
    <citation type="submission" date="2018-10" db="EMBL/GenBank/DDBJ databases">
        <title>Draft genome sequence of Bacillus salarius IM0101, isolated from a hypersaline soil in Inner Mongolia, China.</title>
        <authorList>
            <person name="Yamprayoonswat W."/>
            <person name="Boonvisut S."/>
            <person name="Jumpathong W."/>
            <person name="Sittihan S."/>
            <person name="Ruangsuj P."/>
            <person name="Wanthongcharoen S."/>
            <person name="Thongpramul N."/>
            <person name="Pimmason S."/>
            <person name="Yu B."/>
            <person name="Yasawong M."/>
        </authorList>
    </citation>
    <scope>NUCLEOTIDE SEQUENCE [LARGE SCALE GENOMIC DNA]</scope>
    <source>
        <strain evidence="3 4">IM0101</strain>
    </source>
</reference>
<dbReference type="EMBL" id="RBVX01000090">
    <property type="protein sequence ID" value="RSL29155.1"/>
    <property type="molecule type" value="Genomic_DNA"/>
</dbReference>
<gene>
    <name evidence="3" type="ORF">D7Z54_32750</name>
</gene>
<evidence type="ECO:0000259" key="2">
    <source>
        <dbReference type="SMART" id="SM00332"/>
    </source>
</evidence>
<dbReference type="Pfam" id="PF07228">
    <property type="entry name" value="SpoIIE"/>
    <property type="match status" value="1"/>
</dbReference>
<dbReference type="InterPro" id="IPR036457">
    <property type="entry name" value="PPM-type-like_dom_sf"/>
</dbReference>
<protein>
    <recommendedName>
        <fullName evidence="1 2">PPM-type phosphatase domain-containing protein</fullName>
    </recommendedName>
</protein>
<proteinExistence type="predicted"/>
<dbReference type="AlphaFoldDB" id="A0A428MSR0"/>
<organism evidence="3 4">
    <name type="scientific">Salibacterium salarium</name>
    <dbReference type="NCBI Taxonomy" id="284579"/>
    <lineage>
        <taxon>Bacteria</taxon>
        <taxon>Bacillati</taxon>
        <taxon>Bacillota</taxon>
        <taxon>Bacilli</taxon>
        <taxon>Bacillales</taxon>
        <taxon>Bacillaceae</taxon>
    </lineage>
</organism>
<dbReference type="PANTHER" id="PTHR35801:SF1">
    <property type="entry name" value="PHOSPHOSERINE PHOSPHATASE RSBX"/>
    <property type="match status" value="1"/>
</dbReference>
<feature type="domain" description="PPM-type phosphatase" evidence="2">
    <location>
        <begin position="3"/>
        <end position="197"/>
    </location>
</feature>
<dbReference type="Proteomes" id="UP000275076">
    <property type="component" value="Unassembled WGS sequence"/>
</dbReference>
<dbReference type="InterPro" id="IPR039248">
    <property type="entry name" value="Ptase_RsbX"/>
</dbReference>